<evidence type="ECO:0000313" key="9">
    <source>
        <dbReference type="Proteomes" id="UP001499843"/>
    </source>
</evidence>
<dbReference type="GO" id="GO:0016301">
    <property type="term" value="F:kinase activity"/>
    <property type="evidence" value="ECO:0007669"/>
    <property type="project" value="UniProtKB-KW"/>
</dbReference>
<dbReference type="Proteomes" id="UP001499843">
    <property type="component" value="Unassembled WGS sequence"/>
</dbReference>
<feature type="binding site" evidence="7">
    <location>
        <position position="36"/>
    </location>
    <ligand>
        <name>substrate</name>
    </ligand>
</feature>
<protein>
    <recommendedName>
        <fullName evidence="7">Shikimate kinase</fullName>
        <shortName evidence="7">SK</shortName>
        <ecNumber evidence="7">2.7.1.71</ecNumber>
    </recommendedName>
</protein>
<feature type="binding site" evidence="7">
    <location>
        <position position="18"/>
    </location>
    <ligand>
        <name>Mg(2+)</name>
        <dbReference type="ChEBI" id="CHEBI:18420"/>
    </ligand>
</feature>
<keyword evidence="6 7" id="KW-0057">Aromatic amino acid biosynthesis</keyword>
<feature type="binding site" evidence="7">
    <location>
        <begin position="14"/>
        <end position="19"/>
    </location>
    <ligand>
        <name>ATP</name>
        <dbReference type="ChEBI" id="CHEBI:30616"/>
    </ligand>
</feature>
<keyword evidence="1 7" id="KW-0028">Amino-acid biosynthesis</keyword>
<comment type="catalytic activity">
    <reaction evidence="7">
        <text>shikimate + ATP = 3-phosphoshikimate + ADP + H(+)</text>
        <dbReference type="Rhea" id="RHEA:13121"/>
        <dbReference type="ChEBI" id="CHEBI:15378"/>
        <dbReference type="ChEBI" id="CHEBI:30616"/>
        <dbReference type="ChEBI" id="CHEBI:36208"/>
        <dbReference type="ChEBI" id="CHEBI:145989"/>
        <dbReference type="ChEBI" id="CHEBI:456216"/>
        <dbReference type="EC" id="2.7.1.71"/>
    </reaction>
</comment>
<dbReference type="RefSeq" id="WP_344492311.1">
    <property type="nucleotide sequence ID" value="NZ_BAAAQX010000042.1"/>
</dbReference>
<keyword evidence="2 7" id="KW-0808">Transferase</keyword>
<feature type="binding site" evidence="7">
    <location>
        <position position="131"/>
    </location>
    <ligand>
        <name>substrate</name>
    </ligand>
</feature>
<accession>A0ABP5PSC9</accession>
<dbReference type="HAMAP" id="MF_00109">
    <property type="entry name" value="Shikimate_kinase"/>
    <property type="match status" value="1"/>
</dbReference>
<sequence>MSKNKPVVMIGLMGAGKSTSGRLIAEALGLPLSDSDQYLQERYGATSAPIAAREGKERLHRYEAEHVLEELAGEPKVIAAASSTLENAEVREAMRKAFVVWVDADDAVLAERMRTSKHRPDYDPREMRARREAFFREVADLVCDVGVLTPEQVRDEALRKMGLPAVDRD</sequence>
<comment type="similarity">
    <text evidence="7">Belongs to the shikimate kinase family.</text>
</comment>
<dbReference type="PANTHER" id="PTHR21087:SF16">
    <property type="entry name" value="SHIKIMATE KINASE 1, CHLOROPLASTIC"/>
    <property type="match status" value="1"/>
</dbReference>
<keyword evidence="9" id="KW-1185">Reference proteome</keyword>
<reference evidence="9" key="1">
    <citation type="journal article" date="2019" name="Int. J. Syst. Evol. Microbiol.">
        <title>The Global Catalogue of Microorganisms (GCM) 10K type strain sequencing project: providing services to taxonomists for standard genome sequencing and annotation.</title>
        <authorList>
            <consortium name="The Broad Institute Genomics Platform"/>
            <consortium name="The Broad Institute Genome Sequencing Center for Infectious Disease"/>
            <person name="Wu L."/>
            <person name="Ma J."/>
        </authorList>
    </citation>
    <scope>NUCLEOTIDE SEQUENCE [LARGE SCALE GENOMIC DNA]</scope>
    <source>
        <strain evidence="9">JCM 16114</strain>
    </source>
</reference>
<name>A0ABP5PSC9_9ACTN</name>
<proteinExistence type="inferred from homology"/>
<evidence type="ECO:0000256" key="4">
    <source>
        <dbReference type="ARBA" id="ARBA00022777"/>
    </source>
</evidence>
<keyword evidence="7" id="KW-0479">Metal-binding</keyword>
<evidence type="ECO:0000313" key="8">
    <source>
        <dbReference type="EMBL" id="GAA2214549.1"/>
    </source>
</evidence>
<dbReference type="EC" id="2.7.1.71" evidence="7"/>
<comment type="cofactor">
    <cofactor evidence="7">
        <name>Mg(2+)</name>
        <dbReference type="ChEBI" id="CHEBI:18420"/>
    </cofactor>
    <text evidence="7">Binds 1 Mg(2+) ion per subunit.</text>
</comment>
<evidence type="ECO:0000256" key="1">
    <source>
        <dbReference type="ARBA" id="ARBA00022605"/>
    </source>
</evidence>
<evidence type="ECO:0000256" key="5">
    <source>
        <dbReference type="ARBA" id="ARBA00022840"/>
    </source>
</evidence>
<comment type="caution">
    <text evidence="8">The sequence shown here is derived from an EMBL/GenBank/DDBJ whole genome shotgun (WGS) entry which is preliminary data.</text>
</comment>
<evidence type="ECO:0000256" key="2">
    <source>
        <dbReference type="ARBA" id="ARBA00022679"/>
    </source>
</evidence>
<dbReference type="PRINTS" id="PR01100">
    <property type="entry name" value="SHIKIMTKNASE"/>
</dbReference>
<organism evidence="8 9">
    <name type="scientific">Nonomuraea monospora</name>
    <dbReference type="NCBI Taxonomy" id="568818"/>
    <lineage>
        <taxon>Bacteria</taxon>
        <taxon>Bacillati</taxon>
        <taxon>Actinomycetota</taxon>
        <taxon>Actinomycetes</taxon>
        <taxon>Streptosporangiales</taxon>
        <taxon>Streptosporangiaceae</taxon>
        <taxon>Nonomuraea</taxon>
    </lineage>
</organism>
<gene>
    <name evidence="7 8" type="primary">aroK</name>
    <name evidence="8" type="ORF">GCM10009850_100140</name>
</gene>
<dbReference type="SUPFAM" id="SSF52540">
    <property type="entry name" value="P-loop containing nucleoside triphosphate hydrolases"/>
    <property type="match status" value="1"/>
</dbReference>
<dbReference type="InterPro" id="IPR000623">
    <property type="entry name" value="Shikimate_kinase/TSH1"/>
</dbReference>
<comment type="pathway">
    <text evidence="7">Metabolic intermediate biosynthesis; chorismate biosynthesis; chorismate from D-erythrose 4-phosphate and phosphoenolpyruvate: step 5/7.</text>
</comment>
<comment type="subunit">
    <text evidence="7">Monomer.</text>
</comment>
<evidence type="ECO:0000256" key="3">
    <source>
        <dbReference type="ARBA" id="ARBA00022741"/>
    </source>
</evidence>
<dbReference type="Gene3D" id="3.40.50.300">
    <property type="entry name" value="P-loop containing nucleotide triphosphate hydrolases"/>
    <property type="match status" value="1"/>
</dbReference>
<comment type="caution">
    <text evidence="7">Lacks conserved residue(s) required for the propagation of feature annotation.</text>
</comment>
<comment type="function">
    <text evidence="7">Catalyzes the specific phosphorylation of the 3-hydroxyl group of shikimic acid using ATP as a cosubstrate.</text>
</comment>
<dbReference type="InterPro" id="IPR027417">
    <property type="entry name" value="P-loop_NTPase"/>
</dbReference>
<comment type="subcellular location">
    <subcellularLocation>
        <location evidence="7">Cytoplasm</location>
    </subcellularLocation>
</comment>
<dbReference type="CDD" id="cd00464">
    <property type="entry name" value="SK"/>
    <property type="match status" value="1"/>
</dbReference>
<dbReference type="InterPro" id="IPR031322">
    <property type="entry name" value="Shikimate/glucono_kinase"/>
</dbReference>
<keyword evidence="5 7" id="KW-0067">ATP-binding</keyword>
<evidence type="ECO:0000256" key="7">
    <source>
        <dbReference type="HAMAP-Rule" id="MF_00109"/>
    </source>
</evidence>
<dbReference type="Pfam" id="PF01202">
    <property type="entry name" value="SKI"/>
    <property type="match status" value="1"/>
</dbReference>
<keyword evidence="7" id="KW-0963">Cytoplasm</keyword>
<feature type="binding site" evidence="7">
    <location>
        <position position="119"/>
    </location>
    <ligand>
        <name>ATP</name>
        <dbReference type="ChEBI" id="CHEBI:30616"/>
    </ligand>
</feature>
<keyword evidence="7" id="KW-0460">Magnesium</keyword>
<keyword evidence="4 7" id="KW-0418">Kinase</keyword>
<dbReference type="PANTHER" id="PTHR21087">
    <property type="entry name" value="SHIKIMATE KINASE"/>
    <property type="match status" value="1"/>
</dbReference>
<evidence type="ECO:0000256" key="6">
    <source>
        <dbReference type="ARBA" id="ARBA00023141"/>
    </source>
</evidence>
<dbReference type="EMBL" id="BAAAQX010000042">
    <property type="protein sequence ID" value="GAA2214549.1"/>
    <property type="molecule type" value="Genomic_DNA"/>
</dbReference>
<keyword evidence="3 7" id="KW-0547">Nucleotide-binding</keyword>